<dbReference type="Gene3D" id="3.10.100.10">
    <property type="entry name" value="Mannose-Binding Protein A, subunit A"/>
    <property type="match status" value="1"/>
</dbReference>
<sequence>RFVVYFGGANNIWIGLYISYPSWTRTLTWVDGSSLSYSPNYHLSTGTRDYKDCVHINSSLPCLNNWSLGNCNQRYHWICEKKTH</sequence>
<comment type="caution">
    <text evidence="2">The sequence shown here is derived from an EMBL/GenBank/DDBJ whole genome shotgun (WGS) entry which is preliminary data.</text>
</comment>
<evidence type="ECO:0000313" key="3">
    <source>
        <dbReference type="Proteomes" id="UP001352852"/>
    </source>
</evidence>
<proteinExistence type="predicted"/>
<dbReference type="EMBL" id="JAHUTJ010078915">
    <property type="protein sequence ID" value="MED6295405.1"/>
    <property type="molecule type" value="Genomic_DNA"/>
</dbReference>
<feature type="domain" description="C-type lectin" evidence="1">
    <location>
        <begin position="1"/>
        <end position="80"/>
    </location>
</feature>
<keyword evidence="3" id="KW-1185">Reference proteome</keyword>
<dbReference type="InterPro" id="IPR016186">
    <property type="entry name" value="C-type_lectin-like/link_sf"/>
</dbReference>
<name>A0ABU7F8I0_9TELE</name>
<evidence type="ECO:0000259" key="1">
    <source>
        <dbReference type="PROSITE" id="PS50041"/>
    </source>
</evidence>
<dbReference type="SUPFAM" id="SSF56436">
    <property type="entry name" value="C-type lectin-like"/>
    <property type="match status" value="1"/>
</dbReference>
<gene>
    <name evidence="2" type="ORF">CHARACLAT_031548</name>
</gene>
<reference evidence="2 3" key="1">
    <citation type="submission" date="2021-06" db="EMBL/GenBank/DDBJ databases">
        <authorList>
            <person name="Palmer J.M."/>
        </authorList>
    </citation>
    <scope>NUCLEOTIDE SEQUENCE [LARGE SCALE GENOMIC DNA]</scope>
    <source>
        <strain evidence="2 3">CL_MEX2019</strain>
        <tissue evidence="2">Muscle</tissue>
    </source>
</reference>
<dbReference type="PROSITE" id="PS50041">
    <property type="entry name" value="C_TYPE_LECTIN_2"/>
    <property type="match status" value="1"/>
</dbReference>
<organism evidence="2 3">
    <name type="scientific">Characodon lateralis</name>
    <dbReference type="NCBI Taxonomy" id="208331"/>
    <lineage>
        <taxon>Eukaryota</taxon>
        <taxon>Metazoa</taxon>
        <taxon>Chordata</taxon>
        <taxon>Craniata</taxon>
        <taxon>Vertebrata</taxon>
        <taxon>Euteleostomi</taxon>
        <taxon>Actinopterygii</taxon>
        <taxon>Neopterygii</taxon>
        <taxon>Teleostei</taxon>
        <taxon>Neoteleostei</taxon>
        <taxon>Acanthomorphata</taxon>
        <taxon>Ovalentaria</taxon>
        <taxon>Atherinomorphae</taxon>
        <taxon>Cyprinodontiformes</taxon>
        <taxon>Goodeidae</taxon>
        <taxon>Characodon</taxon>
    </lineage>
</organism>
<accession>A0ABU7F8I0</accession>
<feature type="non-terminal residue" evidence="2">
    <location>
        <position position="1"/>
    </location>
</feature>
<dbReference type="InterPro" id="IPR001304">
    <property type="entry name" value="C-type_lectin-like"/>
</dbReference>
<dbReference type="InterPro" id="IPR016187">
    <property type="entry name" value="CTDL_fold"/>
</dbReference>
<dbReference type="Proteomes" id="UP001352852">
    <property type="component" value="Unassembled WGS sequence"/>
</dbReference>
<protein>
    <recommendedName>
        <fullName evidence="1">C-type lectin domain-containing protein</fullName>
    </recommendedName>
</protein>
<dbReference type="Pfam" id="PF00059">
    <property type="entry name" value="Lectin_C"/>
    <property type="match status" value="1"/>
</dbReference>
<evidence type="ECO:0000313" key="2">
    <source>
        <dbReference type="EMBL" id="MED6295405.1"/>
    </source>
</evidence>